<sequence>MKKVVITVLGQDRPGIIARISKGLFHQDCNIENVSQTILQSEFSGIFIVSVPEDLSPDGLRDRLEKELEGLDIQVYIKASAAGDMPNISGSGEPFVITTKGPDRKGLVATITEVIARYEANVTNMQAVFKGGDDPDRNIMIYEVTIPADTDMKALDAELRQKATALGLEISIQHRNIFSAINRI</sequence>
<feature type="domain" description="ACT" evidence="1">
    <location>
        <begin position="96"/>
        <end position="173"/>
    </location>
</feature>
<proteinExistence type="predicted"/>
<evidence type="ECO:0000313" key="3">
    <source>
        <dbReference type="Proteomes" id="UP000288096"/>
    </source>
</evidence>
<dbReference type="RefSeq" id="WP_124327380.1">
    <property type="nucleotide sequence ID" value="NZ_BEXT01000001.1"/>
</dbReference>
<dbReference type="SUPFAM" id="SSF55021">
    <property type="entry name" value="ACT-like"/>
    <property type="match status" value="2"/>
</dbReference>
<reference evidence="3" key="2">
    <citation type="submission" date="2019-01" db="EMBL/GenBank/DDBJ databases">
        <title>Genome sequence of Desulfonema ishimotonii strain Tokyo 01.</title>
        <authorList>
            <person name="Fukui M."/>
        </authorList>
    </citation>
    <scope>NUCLEOTIDE SEQUENCE [LARGE SCALE GENOMIC DNA]</scope>
    <source>
        <strain evidence="3">Tokyo 01</strain>
    </source>
</reference>
<dbReference type="Pfam" id="PF13740">
    <property type="entry name" value="ACT_6"/>
    <property type="match status" value="2"/>
</dbReference>
<evidence type="ECO:0000313" key="2">
    <source>
        <dbReference type="EMBL" id="GBC59908.1"/>
    </source>
</evidence>
<accession>A0A401FSH6</accession>
<protein>
    <recommendedName>
        <fullName evidence="1">ACT domain-containing protein</fullName>
    </recommendedName>
</protein>
<dbReference type="AlphaFoldDB" id="A0A401FSH6"/>
<name>A0A401FSH6_9BACT</name>
<dbReference type="Proteomes" id="UP000288096">
    <property type="component" value="Unassembled WGS sequence"/>
</dbReference>
<reference evidence="3" key="1">
    <citation type="submission" date="2017-11" db="EMBL/GenBank/DDBJ databases">
        <authorList>
            <person name="Watanabe M."/>
            <person name="Kojima H."/>
        </authorList>
    </citation>
    <scope>NUCLEOTIDE SEQUENCE [LARGE SCALE GENOMIC DNA]</scope>
    <source>
        <strain evidence="3">Tokyo 01</strain>
    </source>
</reference>
<evidence type="ECO:0000259" key="1">
    <source>
        <dbReference type="PROSITE" id="PS51671"/>
    </source>
</evidence>
<feature type="domain" description="ACT" evidence="1">
    <location>
        <begin position="5"/>
        <end position="82"/>
    </location>
</feature>
<keyword evidence="3" id="KW-1185">Reference proteome</keyword>
<dbReference type="OrthoDB" id="12860at2"/>
<dbReference type="EMBL" id="BEXT01000001">
    <property type="protein sequence ID" value="GBC59908.1"/>
    <property type="molecule type" value="Genomic_DNA"/>
</dbReference>
<dbReference type="PANTHER" id="PTHR34875:SF6">
    <property type="entry name" value="UPF0237 PROTEIN MJ1558"/>
    <property type="match status" value="1"/>
</dbReference>
<dbReference type="Gene3D" id="3.30.70.260">
    <property type="match status" value="2"/>
</dbReference>
<comment type="caution">
    <text evidence="2">The sequence shown here is derived from an EMBL/GenBank/DDBJ whole genome shotgun (WGS) entry which is preliminary data.</text>
</comment>
<dbReference type="PROSITE" id="PS51671">
    <property type="entry name" value="ACT"/>
    <property type="match status" value="2"/>
</dbReference>
<dbReference type="InterPro" id="IPR050990">
    <property type="entry name" value="UPF0237/GcvR_regulator"/>
</dbReference>
<gene>
    <name evidence="2" type="ORF">DENIS_0850</name>
</gene>
<organism evidence="2 3">
    <name type="scientific">Desulfonema ishimotonii</name>
    <dbReference type="NCBI Taxonomy" id="45657"/>
    <lineage>
        <taxon>Bacteria</taxon>
        <taxon>Pseudomonadati</taxon>
        <taxon>Thermodesulfobacteriota</taxon>
        <taxon>Desulfobacteria</taxon>
        <taxon>Desulfobacterales</taxon>
        <taxon>Desulfococcaceae</taxon>
        <taxon>Desulfonema</taxon>
    </lineage>
</organism>
<dbReference type="InterPro" id="IPR045865">
    <property type="entry name" value="ACT-like_dom_sf"/>
</dbReference>
<dbReference type="InterPro" id="IPR002912">
    <property type="entry name" value="ACT_dom"/>
</dbReference>
<dbReference type="PANTHER" id="PTHR34875">
    <property type="entry name" value="UPF0237 PROTEIN MJ1558"/>
    <property type="match status" value="1"/>
</dbReference>